<keyword evidence="2" id="KW-1185">Reference proteome</keyword>
<evidence type="ECO:0008006" key="3">
    <source>
        <dbReference type="Google" id="ProtNLM"/>
    </source>
</evidence>
<protein>
    <recommendedName>
        <fullName evidence="3">F-box domain-containing protein</fullName>
    </recommendedName>
</protein>
<proteinExistence type="predicted"/>
<organism evidence="1 2">
    <name type="scientific">Mycena chlorophos</name>
    <name type="common">Agaric fungus</name>
    <name type="synonym">Agaricus chlorophos</name>
    <dbReference type="NCBI Taxonomy" id="658473"/>
    <lineage>
        <taxon>Eukaryota</taxon>
        <taxon>Fungi</taxon>
        <taxon>Dikarya</taxon>
        <taxon>Basidiomycota</taxon>
        <taxon>Agaricomycotina</taxon>
        <taxon>Agaricomycetes</taxon>
        <taxon>Agaricomycetidae</taxon>
        <taxon>Agaricales</taxon>
        <taxon>Marasmiineae</taxon>
        <taxon>Mycenaceae</taxon>
        <taxon>Mycena</taxon>
    </lineage>
</organism>
<dbReference type="AlphaFoldDB" id="A0A8H6WP81"/>
<comment type="caution">
    <text evidence="1">The sequence shown here is derived from an EMBL/GenBank/DDBJ whole genome shotgun (WGS) entry which is preliminary data.</text>
</comment>
<name>A0A8H6WP81_MYCCL</name>
<dbReference type="SUPFAM" id="SSF81383">
    <property type="entry name" value="F-box domain"/>
    <property type="match status" value="1"/>
</dbReference>
<evidence type="ECO:0000313" key="2">
    <source>
        <dbReference type="Proteomes" id="UP000613580"/>
    </source>
</evidence>
<sequence>MLLSDLNDDIIQLICLETPVKGILSFRQVSRRFNLLTRIRATWMILLQRLLSEGAHVPHYLGPAGALGGEVLEKLVLRLTALCAATGSVGDSSVAYPAILPVSKLPLSVTWLRLVAGNWLFVAASDRVESQLLCYELSNLSSDVARTYLPGRVKTGRTEIQEGRVILALALGPEDEEIRVITLRKDSGGRNRFSELSRLPGSSHVLFLSGDLVGCAMLEGLSVPHLYDWKLNVVIDISAPSDGWDIPPRRAVPHLMTIWTNKLVIVRAAWVEVFDVHDDKRITFRKRIDTVSMWEVDVCVPAKSCSDSLYLLAITPDGIELLTLEELDGDVHLRHSSLVNNPDPIPMVLDDDGEPEIIHHTLSYPVLYGLHVGSSGQKMAWISAHEASDTNSAQRRPLCLYSAPIPLGTDTLNATYTRFESAAGPALWGTPCFDFDDALGVMVIGDCFGEVAVLDCATSDPGITRLTPDIAGHASSQTSLLSTEPVPMNLLPSIYPGMPDVEAPSSRASRWNKDNLDIYEPWRQAVYSSSEEFFFVSQARWEGVPCDKAWMLEHMYGVPGEVLPQATTYEPEMGWDNLILRIGRRFFLRALFLPGYDGPATLFSWPKDTVDPFNHPIQVGDEGCQEMDPVCRTALAAHWALRTFLRDEPLRLEVLANPLCRR</sequence>
<reference evidence="1" key="1">
    <citation type="submission" date="2020-05" db="EMBL/GenBank/DDBJ databases">
        <title>Mycena genomes resolve the evolution of fungal bioluminescence.</title>
        <authorList>
            <person name="Tsai I.J."/>
        </authorList>
    </citation>
    <scope>NUCLEOTIDE SEQUENCE</scope>
    <source>
        <strain evidence="1">110903Hualien_Pintung</strain>
    </source>
</reference>
<dbReference type="EMBL" id="JACAZE010000003">
    <property type="protein sequence ID" value="KAF7319509.1"/>
    <property type="molecule type" value="Genomic_DNA"/>
</dbReference>
<dbReference type="OrthoDB" id="2786194at2759"/>
<dbReference type="Proteomes" id="UP000613580">
    <property type="component" value="Unassembled WGS sequence"/>
</dbReference>
<accession>A0A8H6WP81</accession>
<evidence type="ECO:0000313" key="1">
    <source>
        <dbReference type="EMBL" id="KAF7319509.1"/>
    </source>
</evidence>
<dbReference type="InterPro" id="IPR036047">
    <property type="entry name" value="F-box-like_dom_sf"/>
</dbReference>
<gene>
    <name evidence="1" type="ORF">HMN09_00290000</name>
</gene>